<feature type="region of interest" description="Disordered" evidence="1">
    <location>
        <begin position="1"/>
        <end position="77"/>
    </location>
</feature>
<protein>
    <submittedName>
        <fullName evidence="2">Uncharacterized protein</fullName>
    </submittedName>
</protein>
<evidence type="ECO:0000313" key="2">
    <source>
        <dbReference type="EMBL" id="TRW45671.1"/>
    </source>
</evidence>
<gene>
    <name evidence="2" type="ORF">FJ693_08415</name>
</gene>
<accession>A0A552WS67</accession>
<organism evidence="2 3">
    <name type="scientific">Georgenia yuyongxinii</name>
    <dbReference type="NCBI Taxonomy" id="2589797"/>
    <lineage>
        <taxon>Bacteria</taxon>
        <taxon>Bacillati</taxon>
        <taxon>Actinomycetota</taxon>
        <taxon>Actinomycetes</taxon>
        <taxon>Micrococcales</taxon>
        <taxon>Bogoriellaceae</taxon>
        <taxon>Georgenia</taxon>
    </lineage>
</organism>
<proteinExistence type="predicted"/>
<evidence type="ECO:0000313" key="3">
    <source>
        <dbReference type="Proteomes" id="UP000318693"/>
    </source>
</evidence>
<evidence type="ECO:0000256" key="1">
    <source>
        <dbReference type="SAM" id="MobiDB-lite"/>
    </source>
</evidence>
<reference evidence="2 3" key="1">
    <citation type="submission" date="2019-07" db="EMBL/GenBank/DDBJ databases">
        <title>Georgenia wutianyii sp. nov. and Georgenia *** sp. nov. isolated from plateau pika (Ochotona curzoniae) in the Qinghai-Tibet plateau of China.</title>
        <authorList>
            <person name="Tian Z."/>
        </authorList>
    </citation>
    <scope>NUCLEOTIDE SEQUENCE [LARGE SCALE GENOMIC DNA]</scope>
    <source>
        <strain evidence="2 3">Z446</strain>
    </source>
</reference>
<keyword evidence="3" id="KW-1185">Reference proteome</keyword>
<feature type="compositionally biased region" description="Basic and acidic residues" evidence="1">
    <location>
        <begin position="1"/>
        <end position="12"/>
    </location>
</feature>
<dbReference type="RefSeq" id="WP_143418086.1">
    <property type="nucleotide sequence ID" value="NZ_VJXR01000019.1"/>
</dbReference>
<dbReference type="Proteomes" id="UP000318693">
    <property type="component" value="Unassembled WGS sequence"/>
</dbReference>
<dbReference type="EMBL" id="VJXR01000019">
    <property type="protein sequence ID" value="TRW45671.1"/>
    <property type="molecule type" value="Genomic_DNA"/>
</dbReference>
<feature type="compositionally biased region" description="Basic and acidic residues" evidence="1">
    <location>
        <begin position="33"/>
        <end position="44"/>
    </location>
</feature>
<name>A0A552WS67_9MICO</name>
<sequence>MSTSARRVDPAGRGHPARGRFDQGQANDTELGAETKKPRGRYDDGEPTDIRPQLRAPRSRHERRGRYDEGQAARESLVAAMKEADGRYDDGDLTAAVVEH</sequence>
<comment type="caution">
    <text evidence="2">The sequence shown here is derived from an EMBL/GenBank/DDBJ whole genome shotgun (WGS) entry which is preliminary data.</text>
</comment>
<dbReference type="AlphaFoldDB" id="A0A552WS67"/>